<dbReference type="STRING" id="375175.AYR53_03950"/>
<dbReference type="InterPro" id="IPR015424">
    <property type="entry name" value="PyrdxlP-dep_Trfase"/>
</dbReference>
<dbReference type="AlphaFoldDB" id="A0A192H0W3"/>
<comment type="cofactor">
    <cofactor evidence="1">
        <name>pyridoxal 5'-phosphate</name>
        <dbReference type="ChEBI" id="CHEBI:597326"/>
    </cofactor>
</comment>
<dbReference type="Gene3D" id="3.90.1150.10">
    <property type="entry name" value="Aspartate Aminotransferase, domain 1"/>
    <property type="match status" value="1"/>
</dbReference>
<comment type="similarity">
    <text evidence="2">Belongs to the class-V pyridoxal-phosphate-dependent aminotransferase family. Csd subfamily.</text>
</comment>
<dbReference type="InterPro" id="IPR000192">
    <property type="entry name" value="Aminotrans_V_dom"/>
</dbReference>
<dbReference type="EC" id="2.8.1.7" evidence="3"/>
<gene>
    <name evidence="6" type="ORF">AYR53_03950</name>
</gene>
<evidence type="ECO:0000256" key="3">
    <source>
        <dbReference type="ARBA" id="ARBA00012239"/>
    </source>
</evidence>
<dbReference type="PIRSF" id="PIRSF005572">
    <property type="entry name" value="NifS"/>
    <property type="match status" value="1"/>
</dbReference>
<reference evidence="6 7" key="1">
    <citation type="submission" date="2016-03" db="EMBL/GenBank/DDBJ databases">
        <title>Pediococcus and Lactobacillus from brewery environment - whole genome sequencing and assembly.</title>
        <authorList>
            <person name="Behr J."/>
            <person name="Geissler A.J."/>
            <person name="Vogel R.F."/>
        </authorList>
    </citation>
    <scope>NUCLEOTIDE SEQUENCE [LARGE SCALE GENOMIC DNA]</scope>
    <source>
        <strain evidence="6 7">TMW 1.1989</strain>
    </source>
</reference>
<dbReference type="GO" id="GO:0031071">
    <property type="term" value="F:cysteine desulfurase activity"/>
    <property type="evidence" value="ECO:0007669"/>
    <property type="project" value="UniProtKB-EC"/>
</dbReference>
<dbReference type="EMBL" id="CP014873">
    <property type="protein sequence ID" value="ANK61995.1"/>
    <property type="molecule type" value="Genomic_DNA"/>
</dbReference>
<dbReference type="InterPro" id="IPR016454">
    <property type="entry name" value="Cysteine_dSase"/>
</dbReference>
<organism evidence="6 7">
    <name type="scientific">Loigolactobacillus backii</name>
    <dbReference type="NCBI Taxonomy" id="375175"/>
    <lineage>
        <taxon>Bacteria</taxon>
        <taxon>Bacillati</taxon>
        <taxon>Bacillota</taxon>
        <taxon>Bacilli</taxon>
        <taxon>Lactobacillales</taxon>
        <taxon>Lactobacillaceae</taxon>
        <taxon>Loigolactobacillus</taxon>
    </lineage>
</organism>
<dbReference type="RefSeq" id="WP_068279168.1">
    <property type="nucleotide sequence ID" value="NZ_CP014873.1"/>
</dbReference>
<proteinExistence type="inferred from homology"/>
<dbReference type="InterPro" id="IPR015421">
    <property type="entry name" value="PyrdxlP-dep_Trfase_major"/>
</dbReference>
<evidence type="ECO:0000313" key="6">
    <source>
        <dbReference type="EMBL" id="ANK61995.1"/>
    </source>
</evidence>
<dbReference type="Gene3D" id="3.40.640.10">
    <property type="entry name" value="Type I PLP-dependent aspartate aminotransferase-like (Major domain)"/>
    <property type="match status" value="1"/>
</dbReference>
<comment type="catalytic activity">
    <reaction evidence="5">
        <text>(sulfur carrier)-H + L-cysteine = (sulfur carrier)-SH + L-alanine</text>
        <dbReference type="Rhea" id="RHEA:43892"/>
        <dbReference type="Rhea" id="RHEA-COMP:14737"/>
        <dbReference type="Rhea" id="RHEA-COMP:14739"/>
        <dbReference type="ChEBI" id="CHEBI:29917"/>
        <dbReference type="ChEBI" id="CHEBI:35235"/>
        <dbReference type="ChEBI" id="CHEBI:57972"/>
        <dbReference type="ChEBI" id="CHEBI:64428"/>
        <dbReference type="EC" id="2.8.1.7"/>
    </reaction>
</comment>
<accession>A0A192H0W3</accession>
<evidence type="ECO:0000313" key="7">
    <source>
        <dbReference type="Proteomes" id="UP000078582"/>
    </source>
</evidence>
<evidence type="ECO:0000256" key="1">
    <source>
        <dbReference type="ARBA" id="ARBA00001933"/>
    </source>
</evidence>
<evidence type="ECO:0000256" key="4">
    <source>
        <dbReference type="ARBA" id="ARBA00022898"/>
    </source>
</evidence>
<keyword evidence="7" id="KW-1185">Reference proteome</keyword>
<dbReference type="GeneID" id="42981392"/>
<evidence type="ECO:0000256" key="5">
    <source>
        <dbReference type="ARBA" id="ARBA00050776"/>
    </source>
</evidence>
<sequence length="382" mass="40897">MIYLDNAATTLVKPKAVGKAVFDVIDRQIYGNPSRGAHQSAINAYEVVFKARQKIQQLFNVPSESLVSFTTNATEALNIAIKGLLKPGDHVIATAFDHNSVLRPIYQLEAAGVAHSFVGLDAKTGELQLNQLASLLQTNTKMIICTHASNVIGDLVDIKRISEFCQRHHLLFVLDASQTAGVVPIDMQASHIDVLCFTGHKSLYGPQGTGGICFLKPLQITPLLSGGSGIDSFNHSQPPFMPERLEAGTLNVPGIAGLSAGVDYCLKQGVSELGSKALKLADQFILAMAGLDKVEVYSHLMQPHTATVGINIAGLDSSEVSDLLSEQGIATRPGAHCAPLIHEALGTKQRGIIRFSFSSFNTAEETKQVIAAVTEITKSMEE</sequence>
<dbReference type="NCBIfam" id="TIGR01977">
    <property type="entry name" value="am_tr_V_EF2568"/>
    <property type="match status" value="1"/>
</dbReference>
<dbReference type="PANTHER" id="PTHR43586:SF4">
    <property type="entry name" value="ISOPENICILLIN N EPIMERASE"/>
    <property type="match status" value="1"/>
</dbReference>
<dbReference type="OrthoDB" id="9804366at2"/>
<dbReference type="Proteomes" id="UP000078582">
    <property type="component" value="Chromosome"/>
</dbReference>
<dbReference type="InterPro" id="IPR010969">
    <property type="entry name" value="Cys_dSase-rel_unknwn_funct"/>
</dbReference>
<evidence type="ECO:0000256" key="2">
    <source>
        <dbReference type="ARBA" id="ARBA00010447"/>
    </source>
</evidence>
<name>A0A192H0W3_9LACO</name>
<dbReference type="PANTHER" id="PTHR43586">
    <property type="entry name" value="CYSTEINE DESULFURASE"/>
    <property type="match status" value="1"/>
</dbReference>
<dbReference type="SUPFAM" id="SSF53383">
    <property type="entry name" value="PLP-dependent transferases"/>
    <property type="match status" value="1"/>
</dbReference>
<dbReference type="InterPro" id="IPR015422">
    <property type="entry name" value="PyrdxlP-dep_Trfase_small"/>
</dbReference>
<protein>
    <recommendedName>
        <fullName evidence="3">cysteine desulfurase</fullName>
        <ecNumber evidence="3">2.8.1.7</ecNumber>
    </recommendedName>
</protein>
<dbReference type="Pfam" id="PF00266">
    <property type="entry name" value="Aminotran_5"/>
    <property type="match status" value="1"/>
</dbReference>
<keyword evidence="4" id="KW-0663">Pyridoxal phosphate</keyword>